<dbReference type="Proteomes" id="UP000243413">
    <property type="component" value="Chromosome I"/>
</dbReference>
<evidence type="ECO:0000256" key="12">
    <source>
        <dbReference type="ARBA" id="ARBA00033413"/>
    </source>
</evidence>
<dbReference type="PANTHER" id="PTHR43071">
    <property type="entry name" value="2-AMINO-4-HYDROXY-6-HYDROXYMETHYLDIHYDROPTERIDINE PYROPHOSPHOKINASE"/>
    <property type="match status" value="1"/>
</dbReference>
<evidence type="ECO:0000256" key="5">
    <source>
        <dbReference type="ARBA" id="ARBA00022679"/>
    </source>
</evidence>
<comment type="pathway">
    <text evidence="1">Cofactor biosynthesis; tetrahydrofolate biosynthesis; 2-amino-4-hydroxy-6-hydroxymethyl-7,8-dihydropteridine diphosphate from 7,8-dihydroneopterin triphosphate: step 4/4.</text>
</comment>
<evidence type="ECO:0000256" key="4">
    <source>
        <dbReference type="ARBA" id="ARBA00016218"/>
    </source>
</evidence>
<dbReference type="GO" id="GO:0005524">
    <property type="term" value="F:ATP binding"/>
    <property type="evidence" value="ECO:0007669"/>
    <property type="project" value="UniProtKB-KW"/>
</dbReference>
<dbReference type="CDD" id="cd00483">
    <property type="entry name" value="HPPK"/>
    <property type="match status" value="1"/>
</dbReference>
<comment type="similarity">
    <text evidence="2">Belongs to the HPPK family.</text>
</comment>
<dbReference type="GO" id="GO:0046654">
    <property type="term" value="P:tetrahydrofolate biosynthetic process"/>
    <property type="evidence" value="ECO:0007669"/>
    <property type="project" value="UniProtKB-UniPathway"/>
</dbReference>
<evidence type="ECO:0000313" key="15">
    <source>
        <dbReference type="Proteomes" id="UP000243413"/>
    </source>
</evidence>
<evidence type="ECO:0000256" key="6">
    <source>
        <dbReference type="ARBA" id="ARBA00022741"/>
    </source>
</evidence>
<keyword evidence="5" id="KW-0808">Transferase</keyword>
<evidence type="ECO:0000256" key="8">
    <source>
        <dbReference type="ARBA" id="ARBA00022840"/>
    </source>
</evidence>
<dbReference type="GO" id="GO:0016301">
    <property type="term" value="F:kinase activity"/>
    <property type="evidence" value="ECO:0007669"/>
    <property type="project" value="UniProtKB-KW"/>
</dbReference>
<dbReference type="EMBL" id="LT629763">
    <property type="protein sequence ID" value="SDS91835.1"/>
    <property type="molecule type" value="Genomic_DNA"/>
</dbReference>
<dbReference type="GO" id="GO:0003848">
    <property type="term" value="F:2-amino-4-hydroxy-6-hydroxymethyldihydropteridine diphosphokinase activity"/>
    <property type="evidence" value="ECO:0007669"/>
    <property type="project" value="UniProtKB-EC"/>
</dbReference>
<evidence type="ECO:0000313" key="14">
    <source>
        <dbReference type="EMBL" id="SDS91835.1"/>
    </source>
</evidence>
<dbReference type="Pfam" id="PF01288">
    <property type="entry name" value="HPPK"/>
    <property type="match status" value="1"/>
</dbReference>
<evidence type="ECO:0000256" key="1">
    <source>
        <dbReference type="ARBA" id="ARBA00005051"/>
    </source>
</evidence>
<sequence>MTRCYIGLGSNQADPQAQVEAACAALGRIPDTRFVACSSLYRSAPMGPQDQPSYVNAVVALDTALTAEQLLDALQQIEQQQGRVRKAERWGPRTLDLDILLFGNQQISSPRLQVPHYHMHARAFVLYPLAELQPELQMPDGTPLQHLLNACPRGDLQTLAAFIQQPDAQTGLTPGG</sequence>
<evidence type="ECO:0000256" key="2">
    <source>
        <dbReference type="ARBA" id="ARBA00005810"/>
    </source>
</evidence>
<keyword evidence="8" id="KW-0067">ATP-binding</keyword>
<reference evidence="15" key="1">
    <citation type="submission" date="2016-10" db="EMBL/GenBank/DDBJ databases">
        <authorList>
            <person name="Varghese N."/>
            <person name="Submissions S."/>
        </authorList>
    </citation>
    <scope>NUCLEOTIDE SEQUENCE [LARGE SCALE GENOMIC DNA]</scope>
    <source>
        <strain evidence="15">JCM 14963</strain>
    </source>
</reference>
<keyword evidence="6" id="KW-0547">Nucleotide-binding</keyword>
<dbReference type="InterPro" id="IPR000550">
    <property type="entry name" value="Hppk"/>
</dbReference>
<keyword evidence="7 14" id="KW-0418">Kinase</keyword>
<dbReference type="OrthoDB" id="9808041at2"/>
<evidence type="ECO:0000256" key="9">
    <source>
        <dbReference type="ARBA" id="ARBA00022909"/>
    </source>
</evidence>
<dbReference type="STRING" id="472181.SAMN05216271_3093"/>
<dbReference type="EC" id="2.7.6.3" evidence="3"/>
<evidence type="ECO:0000259" key="13">
    <source>
        <dbReference type="PROSITE" id="PS00794"/>
    </source>
</evidence>
<evidence type="ECO:0000256" key="10">
    <source>
        <dbReference type="ARBA" id="ARBA00029409"/>
    </source>
</evidence>
<keyword evidence="9" id="KW-0289">Folate biosynthesis</keyword>
<accession>A0A1H1W459</accession>
<evidence type="ECO:0000256" key="11">
    <source>
        <dbReference type="ARBA" id="ARBA00029766"/>
    </source>
</evidence>
<dbReference type="PROSITE" id="PS00794">
    <property type="entry name" value="HPPK"/>
    <property type="match status" value="1"/>
</dbReference>
<dbReference type="UniPathway" id="UPA00077">
    <property type="reaction ID" value="UER00155"/>
</dbReference>
<organism evidence="14 15">
    <name type="scientific">Halopseudomonas sabulinigri</name>
    <dbReference type="NCBI Taxonomy" id="472181"/>
    <lineage>
        <taxon>Bacteria</taxon>
        <taxon>Pseudomonadati</taxon>
        <taxon>Pseudomonadota</taxon>
        <taxon>Gammaproteobacteria</taxon>
        <taxon>Pseudomonadales</taxon>
        <taxon>Pseudomonadaceae</taxon>
        <taxon>Halopseudomonas</taxon>
    </lineage>
</organism>
<feature type="domain" description="7,8-dihydro-6-hydroxymethylpterin-pyrophosphokinase" evidence="13">
    <location>
        <begin position="89"/>
        <end position="100"/>
    </location>
</feature>
<gene>
    <name evidence="14" type="ORF">SAMN05216271_3093</name>
</gene>
<protein>
    <recommendedName>
        <fullName evidence="4">2-amino-4-hydroxy-6-hydroxymethyldihydropteridine pyrophosphokinase</fullName>
        <ecNumber evidence="3">2.7.6.3</ecNumber>
    </recommendedName>
    <alternativeName>
        <fullName evidence="11">6-hydroxymethyl-7,8-dihydropterin pyrophosphokinase</fullName>
    </alternativeName>
    <alternativeName>
        <fullName evidence="12">7,8-dihydro-6-hydroxymethylpterin-pyrophosphokinase</fullName>
    </alternativeName>
</protein>
<proteinExistence type="inferred from homology"/>
<name>A0A1H1W459_9GAMM</name>
<dbReference type="NCBIfam" id="TIGR01498">
    <property type="entry name" value="folK"/>
    <property type="match status" value="1"/>
</dbReference>
<evidence type="ECO:0000256" key="7">
    <source>
        <dbReference type="ARBA" id="ARBA00022777"/>
    </source>
</evidence>
<evidence type="ECO:0000256" key="3">
    <source>
        <dbReference type="ARBA" id="ARBA00013253"/>
    </source>
</evidence>
<dbReference type="InterPro" id="IPR035907">
    <property type="entry name" value="Hppk_sf"/>
</dbReference>
<dbReference type="SUPFAM" id="SSF55083">
    <property type="entry name" value="6-hydroxymethyl-7,8-dihydropterin pyrophosphokinase, HPPK"/>
    <property type="match status" value="1"/>
</dbReference>
<comment type="function">
    <text evidence="10">Catalyzes the transfer of pyrophosphate from adenosine triphosphate (ATP) to 6-hydroxymethyl-7,8-dihydropterin, an enzymatic step in folate biosynthesis pathway.</text>
</comment>
<dbReference type="GO" id="GO:0046656">
    <property type="term" value="P:folic acid biosynthetic process"/>
    <property type="evidence" value="ECO:0007669"/>
    <property type="project" value="UniProtKB-KW"/>
</dbReference>
<dbReference type="PANTHER" id="PTHR43071:SF1">
    <property type="entry name" value="2-AMINO-4-HYDROXY-6-HYDROXYMETHYLDIHYDROPTERIDINE PYROPHOSPHOKINASE"/>
    <property type="match status" value="1"/>
</dbReference>
<dbReference type="AlphaFoldDB" id="A0A1H1W459"/>
<dbReference type="Gene3D" id="3.30.70.560">
    <property type="entry name" value="7,8-Dihydro-6-hydroxymethylpterin-pyrophosphokinase HPPK"/>
    <property type="match status" value="1"/>
</dbReference>
<dbReference type="RefSeq" id="WP_092287740.1">
    <property type="nucleotide sequence ID" value="NZ_LT629763.1"/>
</dbReference>